<keyword evidence="1" id="KW-0560">Oxidoreductase</keyword>
<keyword evidence="2" id="KW-0520">NAD</keyword>
<dbReference type="InParanoid" id="W0RC68"/>
<proteinExistence type="predicted"/>
<feature type="domain" description="Mannitol dehydrogenase N-terminal" evidence="3">
    <location>
        <begin position="28"/>
        <end position="263"/>
    </location>
</feature>
<evidence type="ECO:0000313" key="6">
    <source>
        <dbReference type="Proteomes" id="UP000019151"/>
    </source>
</evidence>
<name>W0RC68_9BACT</name>
<evidence type="ECO:0000256" key="2">
    <source>
        <dbReference type="ARBA" id="ARBA00023027"/>
    </source>
</evidence>
<dbReference type="Pfam" id="PF01232">
    <property type="entry name" value="Mannitol_dh"/>
    <property type="match status" value="1"/>
</dbReference>
<keyword evidence="6" id="KW-1185">Reference proteome</keyword>
<organism evidence="5 6">
    <name type="scientific">Gemmatirosa kalamazoonensis</name>
    <dbReference type="NCBI Taxonomy" id="861299"/>
    <lineage>
        <taxon>Bacteria</taxon>
        <taxon>Pseudomonadati</taxon>
        <taxon>Gemmatimonadota</taxon>
        <taxon>Gemmatimonadia</taxon>
        <taxon>Gemmatimonadales</taxon>
        <taxon>Gemmatimonadaceae</taxon>
        <taxon>Gemmatirosa</taxon>
    </lineage>
</organism>
<dbReference type="Pfam" id="PF08125">
    <property type="entry name" value="Mannitol_dh_C"/>
    <property type="match status" value="1"/>
</dbReference>
<dbReference type="PANTHER" id="PTHR30524:SF0">
    <property type="entry name" value="ALTRONATE OXIDOREDUCTASE-RELATED"/>
    <property type="match status" value="1"/>
</dbReference>
<dbReference type="eggNOG" id="COG0246">
    <property type="taxonomic scope" value="Bacteria"/>
</dbReference>
<dbReference type="InterPro" id="IPR023027">
    <property type="entry name" value="Mannitol_DH_CS"/>
</dbReference>
<dbReference type="Proteomes" id="UP000019151">
    <property type="component" value="Chromosome"/>
</dbReference>
<evidence type="ECO:0000259" key="4">
    <source>
        <dbReference type="Pfam" id="PF08125"/>
    </source>
</evidence>
<dbReference type="InterPro" id="IPR013131">
    <property type="entry name" value="Mannitol_DH_N"/>
</dbReference>
<gene>
    <name evidence="5" type="ORF">J421_0378</name>
</gene>
<dbReference type="FunCoup" id="W0RC68">
    <property type="interactions" value="31"/>
</dbReference>
<dbReference type="Gene3D" id="1.10.1040.10">
    <property type="entry name" value="N-(1-d-carboxylethyl)-l-norvaline Dehydrogenase, domain 2"/>
    <property type="match status" value="1"/>
</dbReference>
<dbReference type="GO" id="GO:0005829">
    <property type="term" value="C:cytosol"/>
    <property type="evidence" value="ECO:0007669"/>
    <property type="project" value="TreeGrafter"/>
</dbReference>
<dbReference type="SUPFAM" id="SSF51735">
    <property type="entry name" value="NAD(P)-binding Rossmann-fold domains"/>
    <property type="match status" value="1"/>
</dbReference>
<protein>
    <submittedName>
        <fullName evidence="5">Mannitol dehydrogenase domain-containing protein</fullName>
    </submittedName>
</protein>
<dbReference type="PANTHER" id="PTHR30524">
    <property type="entry name" value="MANNITOL-1-PHOSPHATE 5-DEHYDROGENASE"/>
    <property type="match status" value="1"/>
</dbReference>
<dbReference type="InterPro" id="IPR000669">
    <property type="entry name" value="Mannitol_DH"/>
</dbReference>
<dbReference type="PROSITE" id="PS00974">
    <property type="entry name" value="MANNITOL_DHGENASE"/>
    <property type="match status" value="1"/>
</dbReference>
<dbReference type="AlphaFoldDB" id="W0RC68"/>
<dbReference type="GO" id="GO:0019698">
    <property type="term" value="P:D-galacturonate catabolic process"/>
    <property type="evidence" value="ECO:0007669"/>
    <property type="project" value="TreeGrafter"/>
</dbReference>
<dbReference type="GO" id="GO:0019592">
    <property type="term" value="P:mannitol catabolic process"/>
    <property type="evidence" value="ECO:0007669"/>
    <property type="project" value="TreeGrafter"/>
</dbReference>
<dbReference type="HOGENOM" id="CLU_027324_1_0_0"/>
<reference evidence="5 6" key="1">
    <citation type="journal article" date="2014" name="Genome Announc.">
        <title>Genome Sequence and Methylome of Soil Bacterium Gemmatirosa kalamazoonensis KBS708T, a Member of the Rarely Cultivated Gemmatimonadetes Phylum.</title>
        <authorList>
            <person name="Debruyn J.M."/>
            <person name="Radosevich M."/>
            <person name="Wommack K.E."/>
            <person name="Polson S.W."/>
            <person name="Hauser L.J."/>
            <person name="Fawaz M.N."/>
            <person name="Korlach J."/>
            <person name="Tsai Y.C."/>
        </authorList>
    </citation>
    <scope>NUCLEOTIDE SEQUENCE [LARGE SCALE GENOMIC DNA]</scope>
    <source>
        <strain evidence="5 6">KBS708</strain>
    </source>
</reference>
<dbReference type="RefSeq" id="WP_025409467.1">
    <property type="nucleotide sequence ID" value="NZ_CP007128.1"/>
</dbReference>
<dbReference type="NCBIfam" id="NF002969">
    <property type="entry name" value="PRK03643.1"/>
    <property type="match status" value="1"/>
</dbReference>
<accession>W0RC68</accession>
<dbReference type="PATRIC" id="fig|861299.3.peg.387"/>
<dbReference type="OrthoDB" id="9768714at2"/>
<dbReference type="GO" id="GO:0008926">
    <property type="term" value="F:mannitol-1-phosphate 5-dehydrogenase activity"/>
    <property type="evidence" value="ECO:0007669"/>
    <property type="project" value="TreeGrafter"/>
</dbReference>
<dbReference type="InterPro" id="IPR036291">
    <property type="entry name" value="NAD(P)-bd_dom_sf"/>
</dbReference>
<sequence>MTDTTTLPRLNRSLVPDADRRLLELPEKAVQFGTGAFLRGFIDFFVDAANRQGTFDGRIVAVGSTGSGRDEILEAQDGLYTLVSQGVVNGAVAQDTRVVSSVSRALSANAEWDAVLAVARSPELALVFSNTTEVGIVLDESDAFEMSPPKSFPAKLARFLYERASAFEYDPARSVVVVPCELIEDNGAKLKAIVRAHAERWRLDARFLAWLDAVPFCDTLVDRIVPGAPKGAEAERLRETLGYDDGLLTTCEPYRLFAIRGDAALKARLGFADADPGIVVTDDITPYRELKVRLLNGTHTAFVPAALLAGCETVREAVEHPLVGRLVKRLMFDEIAPTVPAPGAEQFARDVLDRFSNPFIRHALVDITLQATMKTRVRLVPTIERYAAAHGAAPPALAFGIAAYLLLQRPEHDALRKTDDQAGPVRAAWAGLAPAGAIPDDRRDEIAAELVRCVLSDVALWSTDLTAVPSFGVSVTASLLGMLRDGVPAALEALLAAPARPE</sequence>
<dbReference type="GO" id="GO:0009026">
    <property type="term" value="F:tagaturonate reductase activity"/>
    <property type="evidence" value="ECO:0007669"/>
    <property type="project" value="TreeGrafter"/>
</dbReference>
<evidence type="ECO:0000256" key="1">
    <source>
        <dbReference type="ARBA" id="ARBA00023002"/>
    </source>
</evidence>
<dbReference type="InterPro" id="IPR008927">
    <property type="entry name" value="6-PGluconate_DH-like_C_sf"/>
</dbReference>
<feature type="domain" description="Mannitol dehydrogenase C-terminal" evidence="4">
    <location>
        <begin position="283"/>
        <end position="479"/>
    </location>
</feature>
<dbReference type="Gene3D" id="3.40.50.720">
    <property type="entry name" value="NAD(P)-binding Rossmann-like Domain"/>
    <property type="match status" value="1"/>
</dbReference>
<dbReference type="SUPFAM" id="SSF48179">
    <property type="entry name" value="6-phosphogluconate dehydrogenase C-terminal domain-like"/>
    <property type="match status" value="1"/>
</dbReference>
<dbReference type="InterPro" id="IPR013118">
    <property type="entry name" value="Mannitol_DH_C"/>
</dbReference>
<evidence type="ECO:0000259" key="3">
    <source>
        <dbReference type="Pfam" id="PF01232"/>
    </source>
</evidence>
<dbReference type="STRING" id="861299.J421_0378"/>
<dbReference type="PRINTS" id="PR00084">
    <property type="entry name" value="MTLDHDRGNASE"/>
</dbReference>
<evidence type="ECO:0000313" key="5">
    <source>
        <dbReference type="EMBL" id="AHG87915.1"/>
    </source>
</evidence>
<dbReference type="InterPro" id="IPR013328">
    <property type="entry name" value="6PGD_dom2"/>
</dbReference>
<dbReference type="KEGG" id="gba:J421_0378"/>
<dbReference type="EMBL" id="CP007128">
    <property type="protein sequence ID" value="AHG87915.1"/>
    <property type="molecule type" value="Genomic_DNA"/>
</dbReference>